<name>A0A930L0V8_9MICC</name>
<dbReference type="NCBIfam" id="TIGR01873">
    <property type="entry name" value="cas_CT1978"/>
    <property type="match status" value="1"/>
</dbReference>
<sequence>MIVIVLSACPVSLRGDLTKWLLEINPGVFVGRVSARIREKLWARVLESGGTGRATMVFPADNEQRLEFRVNNADWEPVDFEGVKLIYRPVVRKTAPKSGWSKASKYRRARRG</sequence>
<gene>
    <name evidence="1" type="primary">cas2e</name>
    <name evidence="1" type="ORF">HXO61_06365</name>
</gene>
<organism evidence="1 2">
    <name type="scientific">Rothia mucilaginosa</name>
    <dbReference type="NCBI Taxonomy" id="43675"/>
    <lineage>
        <taxon>Bacteria</taxon>
        <taxon>Bacillati</taxon>
        <taxon>Actinomycetota</taxon>
        <taxon>Actinomycetes</taxon>
        <taxon>Micrococcales</taxon>
        <taxon>Micrococcaceae</taxon>
        <taxon>Rothia</taxon>
    </lineage>
</organism>
<evidence type="ECO:0000313" key="2">
    <source>
        <dbReference type="Proteomes" id="UP000770330"/>
    </source>
</evidence>
<dbReference type="Gene3D" id="3.30.70.240">
    <property type="match status" value="1"/>
</dbReference>
<dbReference type="InterPro" id="IPR010152">
    <property type="entry name" value="CRISPR-assoc_prot_Cas2_sub"/>
</dbReference>
<accession>A0A930L0V8</accession>
<proteinExistence type="predicted"/>
<comment type="caution">
    <text evidence="1">The sequence shown here is derived from an EMBL/GenBank/DDBJ whole genome shotgun (WGS) entry which is preliminary data.</text>
</comment>
<reference evidence="1" key="1">
    <citation type="submission" date="2020-04" db="EMBL/GenBank/DDBJ databases">
        <title>Deep metagenomics examines the oral microbiome during advanced dental caries in children, revealing novel taxa and co-occurrences with host molecules.</title>
        <authorList>
            <person name="Baker J.L."/>
            <person name="Morton J.T."/>
            <person name="Dinis M."/>
            <person name="Alvarez R."/>
            <person name="Tran N.C."/>
            <person name="Knight R."/>
            <person name="Edlund A."/>
        </authorList>
    </citation>
    <scope>NUCLEOTIDE SEQUENCE</scope>
    <source>
        <strain evidence="1">JCVI_39_bin.18</strain>
    </source>
</reference>
<dbReference type="Proteomes" id="UP000770330">
    <property type="component" value="Unassembled WGS sequence"/>
</dbReference>
<dbReference type="EMBL" id="JABZXO010000015">
    <property type="protein sequence ID" value="MBF1657537.1"/>
    <property type="molecule type" value="Genomic_DNA"/>
</dbReference>
<dbReference type="RefSeq" id="WP_303938160.1">
    <property type="nucleotide sequence ID" value="NZ_JABZXN010000037.1"/>
</dbReference>
<dbReference type="CDD" id="cd09755">
    <property type="entry name" value="Cas2_I-E"/>
    <property type="match status" value="1"/>
</dbReference>
<protein>
    <submittedName>
        <fullName evidence="1">Type I-E CRISPR-associated endoribonuclease Cas2</fullName>
    </submittedName>
</protein>
<dbReference type="Pfam" id="PF09707">
    <property type="entry name" value="Cas_Cas2CT1978"/>
    <property type="match status" value="1"/>
</dbReference>
<evidence type="ECO:0000313" key="1">
    <source>
        <dbReference type="EMBL" id="MBF1657537.1"/>
    </source>
</evidence>
<dbReference type="AlphaFoldDB" id="A0A930L0V8"/>